<evidence type="ECO:0000313" key="3">
    <source>
        <dbReference type="Proteomes" id="UP000094849"/>
    </source>
</evidence>
<evidence type="ECO:0000313" key="2">
    <source>
        <dbReference type="EMBL" id="ODB97392.1"/>
    </source>
</evidence>
<gene>
    <name evidence="2" type="ORF">A3196_11850</name>
</gene>
<dbReference type="STRING" id="1818881.A3196_11850"/>
<keyword evidence="3" id="KW-1185">Reference proteome</keyword>
<dbReference type="AlphaFoldDB" id="A0A1E2US59"/>
<dbReference type="OrthoDB" id="5294347at2"/>
<dbReference type="Gene3D" id="1.10.3680.10">
    <property type="entry name" value="TerB-like"/>
    <property type="match status" value="1"/>
</dbReference>
<name>A0A1E2US59_9GAMM</name>
<accession>A0A1E2US59</accession>
<proteinExistence type="predicted"/>
<sequence length="151" mass="17543">MLKSVLEYFNLHLLPEAEAAAGETQAQLRLAVAVLLIEIAESDFERAPEEKSAILNGIKYQFGLEFEEAQTLMDLAEQEHRHSTDYFQFTSLINKNYSYEQKIQVIESLWRVAFADRQLHHYEEHVIRRLADLIHVSHGDFISAKHRVMSD</sequence>
<protein>
    <recommendedName>
        <fullName evidence="1">Co-chaperone DjlA N-terminal domain-containing protein</fullName>
    </recommendedName>
</protein>
<dbReference type="InterPro" id="IPR029024">
    <property type="entry name" value="TerB-like"/>
</dbReference>
<dbReference type="CDD" id="cd07313">
    <property type="entry name" value="terB_like_2"/>
    <property type="match status" value="1"/>
</dbReference>
<dbReference type="InterPro" id="IPR007791">
    <property type="entry name" value="DjlA_N"/>
</dbReference>
<reference evidence="2 3" key="1">
    <citation type="submission" date="2016-03" db="EMBL/GenBank/DDBJ databases">
        <title>Chemosynthetic sulphur-oxidizing symbionts of marine invertebrate animals are capable of nitrogen fixation.</title>
        <authorList>
            <person name="Petersen J.M."/>
            <person name="Kemper A."/>
            <person name="Gruber-Vodicka H."/>
            <person name="Cardini U."/>
            <person name="Geest Mvander."/>
            <person name="Kleiner M."/>
            <person name="Bulgheresi S."/>
            <person name="Fussmann M."/>
            <person name="Herbold C."/>
            <person name="Seah B.K.B."/>
            <person name="Antony C.Paul."/>
            <person name="Liu D."/>
            <person name="Belitz A."/>
            <person name="Weber M."/>
        </authorList>
    </citation>
    <scope>NUCLEOTIDE SEQUENCE [LARGE SCALE GENOMIC DNA]</scope>
    <source>
        <strain evidence="2">G_D</strain>
    </source>
</reference>
<comment type="caution">
    <text evidence="2">The sequence shown here is derived from an EMBL/GenBank/DDBJ whole genome shotgun (WGS) entry which is preliminary data.</text>
</comment>
<dbReference type="Pfam" id="PF05099">
    <property type="entry name" value="TerB"/>
    <property type="match status" value="1"/>
</dbReference>
<dbReference type="EMBL" id="LVJZ01000003">
    <property type="protein sequence ID" value="ODB97392.1"/>
    <property type="molecule type" value="Genomic_DNA"/>
</dbReference>
<organism evidence="2 3">
    <name type="scientific">Candidatus Thiodiazotropha endoloripes</name>
    <dbReference type="NCBI Taxonomy" id="1818881"/>
    <lineage>
        <taxon>Bacteria</taxon>
        <taxon>Pseudomonadati</taxon>
        <taxon>Pseudomonadota</taxon>
        <taxon>Gammaproteobacteria</taxon>
        <taxon>Chromatiales</taxon>
        <taxon>Sedimenticolaceae</taxon>
        <taxon>Candidatus Thiodiazotropha</taxon>
    </lineage>
</organism>
<dbReference type="Proteomes" id="UP000094849">
    <property type="component" value="Unassembled WGS sequence"/>
</dbReference>
<feature type="domain" description="Co-chaperone DjlA N-terminal" evidence="1">
    <location>
        <begin position="29"/>
        <end position="145"/>
    </location>
</feature>
<evidence type="ECO:0000259" key="1">
    <source>
        <dbReference type="Pfam" id="PF05099"/>
    </source>
</evidence>
<dbReference type="RefSeq" id="WP_069005162.1">
    <property type="nucleotide sequence ID" value="NZ_LVJW01000003.1"/>
</dbReference>
<dbReference type="SUPFAM" id="SSF158682">
    <property type="entry name" value="TerB-like"/>
    <property type="match status" value="1"/>
</dbReference>